<evidence type="ECO:0000313" key="2">
    <source>
        <dbReference type="EMBL" id="TGO10904.1"/>
    </source>
</evidence>
<protein>
    <recommendedName>
        <fullName evidence="4">Peptidase A1 domain-containing protein</fullName>
    </recommendedName>
</protein>
<evidence type="ECO:0000313" key="3">
    <source>
        <dbReference type="Proteomes" id="UP000297777"/>
    </source>
</evidence>
<evidence type="ECO:0008006" key="4">
    <source>
        <dbReference type="Google" id="ProtNLM"/>
    </source>
</evidence>
<accession>A0A4Z1EEP9</accession>
<proteinExistence type="predicted"/>
<feature type="signal peptide" evidence="1">
    <location>
        <begin position="1"/>
        <end position="26"/>
    </location>
</feature>
<organism evidence="2 3">
    <name type="scientific">Botrytis tulipae</name>
    <dbReference type="NCBI Taxonomy" id="87230"/>
    <lineage>
        <taxon>Eukaryota</taxon>
        <taxon>Fungi</taxon>
        <taxon>Dikarya</taxon>
        <taxon>Ascomycota</taxon>
        <taxon>Pezizomycotina</taxon>
        <taxon>Leotiomycetes</taxon>
        <taxon>Helotiales</taxon>
        <taxon>Sclerotiniaceae</taxon>
        <taxon>Botrytis</taxon>
    </lineage>
</organism>
<dbReference type="EMBL" id="PQXH01000122">
    <property type="protein sequence ID" value="TGO10904.1"/>
    <property type="molecule type" value="Genomic_DNA"/>
</dbReference>
<gene>
    <name evidence="2" type="ORF">BTUL_0122g00140</name>
</gene>
<sequence>MAATKTSRSRAISLILASLFIPFALAGSNTISLQWSNRSYGLDGPWQAVSINIGTPTQAIDLLPGGTWTANILSTSICSNSSGCSSSKAGLFDRHASTSYTDTGVIANTTFANRAGALPILSGAAHIGFDTLTISNGTNSNTI</sequence>
<reference evidence="2 3" key="1">
    <citation type="submission" date="2017-12" db="EMBL/GenBank/DDBJ databases">
        <title>Comparative genomics of Botrytis spp.</title>
        <authorList>
            <person name="Valero-Jimenez C.A."/>
            <person name="Tapia P."/>
            <person name="Veloso J."/>
            <person name="Silva-Moreno E."/>
            <person name="Staats M."/>
            <person name="Valdes J.H."/>
            <person name="Van Kan J.A.L."/>
        </authorList>
    </citation>
    <scope>NUCLEOTIDE SEQUENCE [LARGE SCALE GENOMIC DNA]</scope>
    <source>
        <strain evidence="2 3">Bt9001</strain>
    </source>
</reference>
<dbReference type="AlphaFoldDB" id="A0A4Z1EEP9"/>
<dbReference type="Proteomes" id="UP000297777">
    <property type="component" value="Unassembled WGS sequence"/>
</dbReference>
<keyword evidence="3" id="KW-1185">Reference proteome</keyword>
<dbReference type="Gene3D" id="2.40.70.10">
    <property type="entry name" value="Acid Proteases"/>
    <property type="match status" value="1"/>
</dbReference>
<keyword evidence="1" id="KW-0732">Signal</keyword>
<comment type="caution">
    <text evidence="2">The sequence shown here is derived from an EMBL/GenBank/DDBJ whole genome shotgun (WGS) entry which is preliminary data.</text>
</comment>
<dbReference type="InterPro" id="IPR021109">
    <property type="entry name" value="Peptidase_aspartic_dom_sf"/>
</dbReference>
<name>A0A4Z1EEP9_9HELO</name>
<evidence type="ECO:0000256" key="1">
    <source>
        <dbReference type="SAM" id="SignalP"/>
    </source>
</evidence>
<feature type="chain" id="PRO_5021435238" description="Peptidase A1 domain-containing protein" evidence="1">
    <location>
        <begin position="27"/>
        <end position="143"/>
    </location>
</feature>
<dbReference type="OrthoDB" id="4074350at2759"/>